<dbReference type="Gene3D" id="2.40.50.140">
    <property type="entry name" value="Nucleic acid-binding proteins"/>
    <property type="match status" value="1"/>
</dbReference>
<keyword evidence="10 13" id="KW-0408">Iron</keyword>
<dbReference type="GO" id="GO:0020037">
    <property type="term" value="F:heme binding"/>
    <property type="evidence" value="ECO:0007669"/>
    <property type="project" value="InterPro"/>
</dbReference>
<evidence type="ECO:0000256" key="3">
    <source>
        <dbReference type="ARBA" id="ARBA00022519"/>
    </source>
</evidence>
<evidence type="ECO:0000256" key="6">
    <source>
        <dbReference type="ARBA" id="ARBA00022723"/>
    </source>
</evidence>
<dbReference type="InterPro" id="IPR004329">
    <property type="entry name" value="CcmE"/>
</dbReference>
<sequence>MTPKRKQRLYVLVGLVALAAIAVGLTLYALRSNINLFFSPTQIAAGEAPVERQIRAGGMVKQGSVSRSGETLDVTFVVTDYQDDLRITYNGILPDLFREGQGVVVIGQLDSEGVLHADQVLAKHDENYMPPGVAAALKASGKTPAAIESSGMTSAASKVQASGETSAGYGTTVE</sequence>
<accession>A0A1G9JPR1</accession>
<feature type="topological domain" description="Cytoplasmic" evidence="13">
    <location>
        <begin position="1"/>
        <end position="8"/>
    </location>
</feature>
<comment type="function">
    <text evidence="12 13">Heme chaperone required for the biogenesis of c-type cytochromes. Transiently binds heme delivered by CcmC and transfers the heme to apo-cytochromes in a process facilitated by CcmF and CcmH.</text>
</comment>
<evidence type="ECO:0000256" key="5">
    <source>
        <dbReference type="ARBA" id="ARBA00022692"/>
    </source>
</evidence>
<evidence type="ECO:0000256" key="8">
    <source>
        <dbReference type="ARBA" id="ARBA00022968"/>
    </source>
</evidence>
<feature type="binding site" description="covalent" evidence="13 14">
    <location>
        <position position="124"/>
    </location>
    <ligand>
        <name>heme</name>
        <dbReference type="ChEBI" id="CHEBI:30413"/>
    </ligand>
</feature>
<feature type="region of interest" description="Disordered" evidence="15">
    <location>
        <begin position="151"/>
        <end position="174"/>
    </location>
</feature>
<dbReference type="EMBL" id="FNGI01000003">
    <property type="protein sequence ID" value="SDL38983.1"/>
    <property type="molecule type" value="Genomic_DNA"/>
</dbReference>
<keyword evidence="9 13" id="KW-1133">Transmembrane helix</keyword>
<dbReference type="SUPFAM" id="SSF82093">
    <property type="entry name" value="Heme chaperone CcmE"/>
    <property type="match status" value="1"/>
</dbReference>
<dbReference type="GO" id="GO:0017003">
    <property type="term" value="P:protein-heme linkage"/>
    <property type="evidence" value="ECO:0007669"/>
    <property type="project" value="UniProtKB-UniRule"/>
</dbReference>
<dbReference type="GO" id="GO:0046872">
    <property type="term" value="F:metal ion binding"/>
    <property type="evidence" value="ECO:0007669"/>
    <property type="project" value="UniProtKB-KW"/>
</dbReference>
<dbReference type="InterPro" id="IPR012340">
    <property type="entry name" value="NA-bd_OB-fold"/>
</dbReference>
<dbReference type="HAMAP" id="MF_01959">
    <property type="entry name" value="CcmE"/>
    <property type="match status" value="1"/>
</dbReference>
<evidence type="ECO:0000256" key="7">
    <source>
        <dbReference type="ARBA" id="ARBA00022748"/>
    </source>
</evidence>
<evidence type="ECO:0000256" key="9">
    <source>
        <dbReference type="ARBA" id="ARBA00022989"/>
    </source>
</evidence>
<dbReference type="NCBIfam" id="NF009731">
    <property type="entry name" value="PRK13254.1-5"/>
    <property type="match status" value="1"/>
</dbReference>
<evidence type="ECO:0000256" key="16">
    <source>
        <dbReference type="SAM" id="Phobius"/>
    </source>
</evidence>
<evidence type="ECO:0000256" key="14">
    <source>
        <dbReference type="PIRSR" id="PIRSR604329-50"/>
    </source>
</evidence>
<comment type="similarity">
    <text evidence="13">Belongs to the CcmE/CycJ family.</text>
</comment>
<feature type="binding site" description="axial binding residue" evidence="13 14">
    <location>
        <position position="128"/>
    </location>
    <ligand>
        <name>heme</name>
        <dbReference type="ChEBI" id="CHEBI:30413"/>
    </ligand>
    <ligandPart>
        <name>Fe</name>
        <dbReference type="ChEBI" id="CHEBI:18248"/>
    </ligandPart>
</feature>
<protein>
    <recommendedName>
        <fullName evidence="13">Cytochrome c-type biogenesis protein CcmE</fullName>
    </recommendedName>
    <alternativeName>
        <fullName evidence="13">Cytochrome c maturation protein E</fullName>
    </alternativeName>
    <alternativeName>
        <fullName evidence="13">Heme chaperone CcmE</fullName>
    </alternativeName>
</protein>
<keyword evidence="2 13" id="KW-1003">Cell membrane</keyword>
<evidence type="ECO:0000256" key="15">
    <source>
        <dbReference type="SAM" id="MobiDB-lite"/>
    </source>
</evidence>
<feature type="topological domain" description="Extracellular" evidence="13">
    <location>
        <begin position="30"/>
        <end position="174"/>
    </location>
</feature>
<evidence type="ECO:0000256" key="1">
    <source>
        <dbReference type="ARBA" id="ARBA00004533"/>
    </source>
</evidence>
<evidence type="ECO:0000256" key="13">
    <source>
        <dbReference type="HAMAP-Rule" id="MF_01959"/>
    </source>
</evidence>
<dbReference type="GO" id="GO:0005886">
    <property type="term" value="C:plasma membrane"/>
    <property type="evidence" value="ECO:0007669"/>
    <property type="project" value="UniProtKB-SubCell"/>
</dbReference>
<dbReference type="AlphaFoldDB" id="A0A1G9JPR1"/>
<feature type="transmembrane region" description="Helical" evidence="16">
    <location>
        <begin position="9"/>
        <end position="30"/>
    </location>
</feature>
<dbReference type="FunFam" id="2.40.50.140:FF:000104">
    <property type="entry name" value="Cytochrome c-type biogenesis protein CcmE"/>
    <property type="match status" value="1"/>
</dbReference>
<dbReference type="Proteomes" id="UP000198654">
    <property type="component" value="Unassembled WGS sequence"/>
</dbReference>
<gene>
    <name evidence="13" type="primary">ccmE</name>
    <name evidence="13" type="synonym">cycJ</name>
    <name evidence="17" type="ORF">SAMN05661010_01543</name>
</gene>
<dbReference type="STRING" id="119000.SAMN05661010_01543"/>
<organism evidence="17 18">
    <name type="scientific">Modicisalibacter muralis</name>
    <dbReference type="NCBI Taxonomy" id="119000"/>
    <lineage>
        <taxon>Bacteria</taxon>
        <taxon>Pseudomonadati</taxon>
        <taxon>Pseudomonadota</taxon>
        <taxon>Gammaproteobacteria</taxon>
        <taxon>Oceanospirillales</taxon>
        <taxon>Halomonadaceae</taxon>
        <taxon>Modicisalibacter</taxon>
    </lineage>
</organism>
<dbReference type="InterPro" id="IPR036127">
    <property type="entry name" value="CcmE-like_sf"/>
</dbReference>
<evidence type="ECO:0000256" key="4">
    <source>
        <dbReference type="ARBA" id="ARBA00022617"/>
    </source>
</evidence>
<keyword evidence="7 13" id="KW-0201">Cytochrome c-type biogenesis</keyword>
<evidence type="ECO:0000256" key="11">
    <source>
        <dbReference type="ARBA" id="ARBA00023136"/>
    </source>
</evidence>
<keyword evidence="5 13" id="KW-0812">Transmembrane</keyword>
<keyword evidence="8 13" id="KW-0735">Signal-anchor</keyword>
<evidence type="ECO:0000313" key="17">
    <source>
        <dbReference type="EMBL" id="SDL38983.1"/>
    </source>
</evidence>
<dbReference type="GO" id="GO:0017004">
    <property type="term" value="P:cytochrome complex assembly"/>
    <property type="evidence" value="ECO:0007669"/>
    <property type="project" value="UniProtKB-KW"/>
</dbReference>
<reference evidence="17 18" key="1">
    <citation type="submission" date="2016-10" db="EMBL/GenBank/DDBJ databases">
        <authorList>
            <person name="de Groot N.N."/>
        </authorList>
    </citation>
    <scope>NUCLEOTIDE SEQUENCE [LARGE SCALE GENOMIC DNA]</scope>
    <source>
        <strain evidence="17 18">DSM 14789</strain>
    </source>
</reference>
<evidence type="ECO:0000256" key="12">
    <source>
        <dbReference type="ARBA" id="ARBA00056663"/>
    </source>
</evidence>
<comment type="subcellular location">
    <subcellularLocation>
        <location evidence="1">Cell inner membrane</location>
    </subcellularLocation>
    <subcellularLocation>
        <location evidence="13">Cell membrane</location>
        <topology evidence="13">Single-pass type II membrane protein</topology>
    </subcellularLocation>
</comment>
<evidence type="ECO:0000256" key="10">
    <source>
        <dbReference type="ARBA" id="ARBA00023004"/>
    </source>
</evidence>
<keyword evidence="6 13" id="KW-0479">Metal-binding</keyword>
<dbReference type="NCBIfam" id="NF009727">
    <property type="entry name" value="PRK13254.1-1"/>
    <property type="match status" value="1"/>
</dbReference>
<evidence type="ECO:0000313" key="18">
    <source>
        <dbReference type="Proteomes" id="UP000198654"/>
    </source>
</evidence>
<dbReference type="NCBIfam" id="NF009729">
    <property type="entry name" value="PRK13254.1-3"/>
    <property type="match status" value="1"/>
</dbReference>
<dbReference type="PANTHER" id="PTHR34128:SF2">
    <property type="entry name" value="CYTOCHROME C-TYPE BIOGENESIS PROTEIN CCME HOMOLOG, MITOCHONDRIAL"/>
    <property type="match status" value="1"/>
</dbReference>
<proteinExistence type="inferred from homology"/>
<keyword evidence="3" id="KW-0997">Cell inner membrane</keyword>
<keyword evidence="11 13" id="KW-0472">Membrane</keyword>
<dbReference type="PANTHER" id="PTHR34128">
    <property type="entry name" value="CYTOCHROME C-TYPE BIOGENESIS PROTEIN CCME HOMOLOG, MITOCHONDRIAL"/>
    <property type="match status" value="1"/>
</dbReference>
<evidence type="ECO:0000256" key="2">
    <source>
        <dbReference type="ARBA" id="ARBA00022475"/>
    </source>
</evidence>
<dbReference type="OrthoDB" id="9793584at2"/>
<name>A0A1G9JPR1_9GAMM</name>
<dbReference type="Pfam" id="PF03100">
    <property type="entry name" value="CcmE"/>
    <property type="match status" value="1"/>
</dbReference>
<keyword evidence="4 13" id="KW-0349">Heme</keyword>
<dbReference type="RefSeq" id="WP_089727216.1">
    <property type="nucleotide sequence ID" value="NZ_FNGI01000003.1"/>
</dbReference>
<keyword evidence="18" id="KW-1185">Reference proteome</keyword>